<dbReference type="EMBL" id="PUHR01000238">
    <property type="protein sequence ID" value="KAG0657346.1"/>
    <property type="molecule type" value="Genomic_DNA"/>
</dbReference>
<keyword evidence="9" id="KW-1185">Reference proteome</keyword>
<dbReference type="InterPro" id="IPR005037">
    <property type="entry name" value="PRP38"/>
</dbReference>
<evidence type="ECO:0000256" key="3">
    <source>
        <dbReference type="ARBA" id="ARBA00022664"/>
    </source>
</evidence>
<dbReference type="GO" id="GO:0000398">
    <property type="term" value="P:mRNA splicing, via spliceosome"/>
    <property type="evidence" value="ECO:0007669"/>
    <property type="project" value="UniProtKB-UniRule"/>
</dbReference>
<evidence type="ECO:0000313" key="8">
    <source>
        <dbReference type="EMBL" id="KAG0657346.1"/>
    </source>
</evidence>
<evidence type="ECO:0000313" key="9">
    <source>
        <dbReference type="Proteomes" id="UP000750334"/>
    </source>
</evidence>
<comment type="subcellular location">
    <subcellularLocation>
        <location evidence="1 7">Nucleus</location>
    </subcellularLocation>
</comment>
<evidence type="ECO:0000256" key="1">
    <source>
        <dbReference type="ARBA" id="ARBA00004123"/>
    </source>
</evidence>
<evidence type="ECO:0000256" key="6">
    <source>
        <dbReference type="ARBA" id="ARBA00023242"/>
    </source>
</evidence>
<keyword evidence="3 7" id="KW-0507">mRNA processing</keyword>
<evidence type="ECO:0000256" key="7">
    <source>
        <dbReference type="RuleBase" id="RU367025"/>
    </source>
</evidence>
<keyword evidence="4 7" id="KW-0747">Spliceosome</keyword>
<dbReference type="OrthoDB" id="190958at2759"/>
<evidence type="ECO:0000256" key="4">
    <source>
        <dbReference type="ARBA" id="ARBA00022728"/>
    </source>
</evidence>
<dbReference type="Proteomes" id="UP000750334">
    <property type="component" value="Unassembled WGS sequence"/>
</dbReference>
<evidence type="ECO:0000256" key="5">
    <source>
        <dbReference type="ARBA" id="ARBA00023187"/>
    </source>
</evidence>
<gene>
    <name evidence="8" type="ORF">C6P45_002451</name>
</gene>
<protein>
    <recommendedName>
        <fullName evidence="7">Pre-mRNA-splicing factor 38</fullName>
    </recommendedName>
</protein>
<organism evidence="8 9">
    <name type="scientific">Maudiozyma exigua</name>
    <name type="common">Yeast</name>
    <name type="synonym">Kazachstania exigua</name>
    <dbReference type="NCBI Taxonomy" id="34358"/>
    <lineage>
        <taxon>Eukaryota</taxon>
        <taxon>Fungi</taxon>
        <taxon>Dikarya</taxon>
        <taxon>Ascomycota</taxon>
        <taxon>Saccharomycotina</taxon>
        <taxon>Saccharomycetes</taxon>
        <taxon>Saccharomycetales</taxon>
        <taxon>Saccharomycetaceae</taxon>
        <taxon>Maudiozyma</taxon>
    </lineage>
</organism>
<comment type="similarity">
    <text evidence="2 7">Belongs to the PRP38 family.</text>
</comment>
<keyword evidence="5 7" id="KW-0508">mRNA splicing</keyword>
<comment type="caution">
    <text evidence="8">The sequence shown here is derived from an EMBL/GenBank/DDBJ whole genome shotgun (WGS) entry which is preliminary data.</text>
</comment>
<comment type="function">
    <text evidence="7">Required for pre-mRNA splicing.</text>
</comment>
<reference evidence="8 9" key="1">
    <citation type="submission" date="2020-11" db="EMBL/GenBank/DDBJ databases">
        <title>Kefir isolates.</title>
        <authorList>
            <person name="Marcisauskas S."/>
            <person name="Kim Y."/>
            <person name="Blasche S."/>
        </authorList>
    </citation>
    <scope>NUCLEOTIDE SEQUENCE [LARGE SCALE GENOMIC DNA]</scope>
    <source>
        <strain evidence="8 9">OG2</strain>
    </source>
</reference>
<name>A0A9P6VW03_MAUEX</name>
<accession>A0A9P6VW03</accession>
<proteinExistence type="inferred from homology"/>
<dbReference type="Pfam" id="PF03371">
    <property type="entry name" value="PRP38"/>
    <property type="match status" value="1"/>
</dbReference>
<sequence>MFTDFYVESFISSKELNHQSVSLVIPRLTRDKIHHNVYYKVNLTVPSLHSDTFMGLLKVVIRDFGTLKGKSVNQVHMLGGMIFKCILMKIVEIRPSIDQLMYILGSDLDSGTFDNKYIVALLLTYIRIQYYYLSNDNILVKVLKPIFKQYSLDYRKLKSLDLYQDCTSVGQNLTVSILHVDELVDHLVTKSDIWGIPLGRCTWCNIYDDDSDSSSSDSDN</sequence>
<dbReference type="GO" id="GO:0005681">
    <property type="term" value="C:spliceosomal complex"/>
    <property type="evidence" value="ECO:0007669"/>
    <property type="project" value="UniProtKB-KW"/>
</dbReference>
<evidence type="ECO:0000256" key="2">
    <source>
        <dbReference type="ARBA" id="ARBA00006164"/>
    </source>
</evidence>
<dbReference type="AlphaFoldDB" id="A0A9P6VW03"/>
<keyword evidence="6 7" id="KW-0539">Nucleus</keyword>